<name>A0A382Z3H7_9ZZZZ</name>
<feature type="non-terminal residue" evidence="2">
    <location>
        <position position="1"/>
    </location>
</feature>
<sequence>VAAKLLATKLTYRVDGEAFAAGIRHDIGKLILSASGRVEGNKELPSLIHLADFLCRRERIGDGGGECFPILDPASLRTFGIHEEPRAASRGLRSRRASGDGEGRGFTSIANSEEGEDGSEHSEAA</sequence>
<feature type="non-terminal residue" evidence="2">
    <location>
        <position position="125"/>
    </location>
</feature>
<evidence type="ECO:0000256" key="1">
    <source>
        <dbReference type="SAM" id="MobiDB-lite"/>
    </source>
</evidence>
<evidence type="ECO:0000313" key="2">
    <source>
        <dbReference type="EMBL" id="SVD90062.1"/>
    </source>
</evidence>
<gene>
    <name evidence="2" type="ORF">METZ01_LOCUS442916</name>
</gene>
<dbReference type="AlphaFoldDB" id="A0A382Z3H7"/>
<reference evidence="2" key="1">
    <citation type="submission" date="2018-05" db="EMBL/GenBank/DDBJ databases">
        <authorList>
            <person name="Lanie J.A."/>
            <person name="Ng W.-L."/>
            <person name="Kazmierczak K.M."/>
            <person name="Andrzejewski T.M."/>
            <person name="Davidsen T.M."/>
            <person name="Wayne K.J."/>
            <person name="Tettelin H."/>
            <person name="Glass J.I."/>
            <person name="Rusch D."/>
            <person name="Podicherti R."/>
            <person name="Tsui H.-C.T."/>
            <person name="Winkler M.E."/>
        </authorList>
    </citation>
    <scope>NUCLEOTIDE SEQUENCE</scope>
</reference>
<proteinExistence type="predicted"/>
<organism evidence="2">
    <name type="scientific">marine metagenome</name>
    <dbReference type="NCBI Taxonomy" id="408172"/>
    <lineage>
        <taxon>unclassified sequences</taxon>
        <taxon>metagenomes</taxon>
        <taxon>ecological metagenomes</taxon>
    </lineage>
</organism>
<dbReference type="EMBL" id="UINC01180721">
    <property type="protein sequence ID" value="SVD90062.1"/>
    <property type="molecule type" value="Genomic_DNA"/>
</dbReference>
<protein>
    <recommendedName>
        <fullName evidence="3">HDOD domain-containing protein</fullName>
    </recommendedName>
</protein>
<feature type="region of interest" description="Disordered" evidence="1">
    <location>
        <begin position="87"/>
        <end position="125"/>
    </location>
</feature>
<evidence type="ECO:0008006" key="3">
    <source>
        <dbReference type="Google" id="ProtNLM"/>
    </source>
</evidence>
<accession>A0A382Z3H7</accession>